<dbReference type="EMBL" id="KN838582">
    <property type="protein sequence ID" value="KIK03273.1"/>
    <property type="molecule type" value="Genomic_DNA"/>
</dbReference>
<accession>A0A0C9Y5D2</accession>
<reference evidence="1 2" key="1">
    <citation type="submission" date="2014-04" db="EMBL/GenBank/DDBJ databases">
        <authorList>
            <consortium name="DOE Joint Genome Institute"/>
            <person name="Kuo A."/>
            <person name="Kohler A."/>
            <person name="Nagy L.G."/>
            <person name="Floudas D."/>
            <person name="Copeland A."/>
            <person name="Barry K.W."/>
            <person name="Cichocki N."/>
            <person name="Veneault-Fourrey C."/>
            <person name="LaButti K."/>
            <person name="Lindquist E.A."/>
            <person name="Lipzen A."/>
            <person name="Lundell T."/>
            <person name="Morin E."/>
            <person name="Murat C."/>
            <person name="Sun H."/>
            <person name="Tunlid A."/>
            <person name="Henrissat B."/>
            <person name="Grigoriev I.V."/>
            <person name="Hibbett D.S."/>
            <person name="Martin F."/>
            <person name="Nordberg H.P."/>
            <person name="Cantor M.N."/>
            <person name="Hua S.X."/>
        </authorList>
    </citation>
    <scope>NUCLEOTIDE SEQUENCE [LARGE SCALE GENOMIC DNA]</scope>
    <source>
        <strain evidence="1 2">LaAM-08-1</strain>
    </source>
</reference>
<dbReference type="AlphaFoldDB" id="A0A0C9Y5D2"/>
<reference evidence="2" key="2">
    <citation type="submission" date="2015-01" db="EMBL/GenBank/DDBJ databases">
        <title>Evolutionary Origins and Diversification of the Mycorrhizal Mutualists.</title>
        <authorList>
            <consortium name="DOE Joint Genome Institute"/>
            <consortium name="Mycorrhizal Genomics Consortium"/>
            <person name="Kohler A."/>
            <person name="Kuo A."/>
            <person name="Nagy L.G."/>
            <person name="Floudas D."/>
            <person name="Copeland A."/>
            <person name="Barry K.W."/>
            <person name="Cichocki N."/>
            <person name="Veneault-Fourrey C."/>
            <person name="LaButti K."/>
            <person name="Lindquist E.A."/>
            <person name="Lipzen A."/>
            <person name="Lundell T."/>
            <person name="Morin E."/>
            <person name="Murat C."/>
            <person name="Riley R."/>
            <person name="Ohm R."/>
            <person name="Sun H."/>
            <person name="Tunlid A."/>
            <person name="Henrissat B."/>
            <person name="Grigoriev I.V."/>
            <person name="Hibbett D.S."/>
            <person name="Martin F."/>
        </authorList>
    </citation>
    <scope>NUCLEOTIDE SEQUENCE [LARGE SCALE GENOMIC DNA]</scope>
    <source>
        <strain evidence="2">LaAM-08-1</strain>
    </source>
</reference>
<organism evidence="1 2">
    <name type="scientific">Laccaria amethystina LaAM-08-1</name>
    <dbReference type="NCBI Taxonomy" id="1095629"/>
    <lineage>
        <taxon>Eukaryota</taxon>
        <taxon>Fungi</taxon>
        <taxon>Dikarya</taxon>
        <taxon>Basidiomycota</taxon>
        <taxon>Agaricomycotina</taxon>
        <taxon>Agaricomycetes</taxon>
        <taxon>Agaricomycetidae</taxon>
        <taxon>Agaricales</taxon>
        <taxon>Agaricineae</taxon>
        <taxon>Hydnangiaceae</taxon>
        <taxon>Laccaria</taxon>
    </lineage>
</organism>
<evidence type="ECO:0000313" key="2">
    <source>
        <dbReference type="Proteomes" id="UP000054477"/>
    </source>
</evidence>
<gene>
    <name evidence="1" type="ORF">K443DRAFT_676946</name>
</gene>
<dbReference type="Proteomes" id="UP000054477">
    <property type="component" value="Unassembled WGS sequence"/>
</dbReference>
<keyword evidence="2" id="KW-1185">Reference proteome</keyword>
<dbReference type="HOGENOM" id="CLU_2922980_0_0_1"/>
<proteinExistence type="predicted"/>
<name>A0A0C9Y5D2_9AGAR</name>
<protein>
    <submittedName>
        <fullName evidence="1">Uncharacterized protein</fullName>
    </submittedName>
</protein>
<sequence length="61" mass="7333">MSWERTFVTEIFPPLTALRRACPFSTNSEVYDGKYTMRCKKRKGDASILEREEQQIYLRRE</sequence>
<evidence type="ECO:0000313" key="1">
    <source>
        <dbReference type="EMBL" id="KIK03273.1"/>
    </source>
</evidence>